<dbReference type="SUPFAM" id="SSF47226">
    <property type="entry name" value="Histidine-containing phosphotransfer domain, HPT domain"/>
    <property type="match status" value="1"/>
</dbReference>
<dbReference type="OrthoDB" id="9803176at2"/>
<feature type="coiled-coil region" evidence="11">
    <location>
        <begin position="236"/>
        <end position="267"/>
    </location>
</feature>
<dbReference type="PANTHER" id="PTHR43395">
    <property type="entry name" value="SENSOR HISTIDINE KINASE CHEA"/>
    <property type="match status" value="1"/>
</dbReference>
<evidence type="ECO:0000259" key="13">
    <source>
        <dbReference type="PROSITE" id="PS50109"/>
    </source>
</evidence>
<accession>A0A0J6IRZ6</accession>
<dbReference type="Pfam" id="PF01627">
    <property type="entry name" value="Hpt"/>
    <property type="match status" value="1"/>
</dbReference>
<dbReference type="CDD" id="cd19924">
    <property type="entry name" value="REC_CheV-like"/>
    <property type="match status" value="1"/>
</dbReference>
<dbReference type="InterPro" id="IPR005467">
    <property type="entry name" value="His_kinase_dom"/>
</dbReference>
<dbReference type="InterPro" id="IPR004358">
    <property type="entry name" value="Sig_transdc_His_kin-like_C"/>
</dbReference>
<dbReference type="InterPro" id="IPR001789">
    <property type="entry name" value="Sig_transdc_resp-reg_receiver"/>
</dbReference>
<dbReference type="Gene3D" id="3.30.565.10">
    <property type="entry name" value="Histidine kinase-like ATPase, C-terminal domain"/>
    <property type="match status" value="1"/>
</dbReference>
<keyword evidence="11" id="KW-0175">Coiled coil</keyword>
<feature type="modified residue" description="4-aspartylphosphate" evidence="10">
    <location>
        <position position="686"/>
    </location>
</feature>
<evidence type="ECO:0000259" key="14">
    <source>
        <dbReference type="PROSITE" id="PS50110"/>
    </source>
</evidence>
<dbReference type="GO" id="GO:0000155">
    <property type="term" value="F:phosphorelay sensor kinase activity"/>
    <property type="evidence" value="ECO:0007669"/>
    <property type="project" value="UniProtKB-ARBA"/>
</dbReference>
<dbReference type="FunFam" id="3.30.565.10:FF:000016">
    <property type="entry name" value="Chemotaxis protein CheA, putative"/>
    <property type="match status" value="1"/>
</dbReference>
<dbReference type="SUPFAM" id="SSF55874">
    <property type="entry name" value="ATPase domain of HSP90 chaperone/DNA topoisomerase II/histidine kinase"/>
    <property type="match status" value="1"/>
</dbReference>
<feature type="region of interest" description="Disordered" evidence="12">
    <location>
        <begin position="152"/>
        <end position="178"/>
    </location>
</feature>
<feature type="domain" description="HPt" evidence="16">
    <location>
        <begin position="4"/>
        <end position="108"/>
    </location>
</feature>
<dbReference type="Pfam" id="PF02518">
    <property type="entry name" value="HATPase_c"/>
    <property type="match status" value="1"/>
</dbReference>
<evidence type="ECO:0000259" key="16">
    <source>
        <dbReference type="PROSITE" id="PS50894"/>
    </source>
</evidence>
<dbReference type="SUPFAM" id="SSF52172">
    <property type="entry name" value="CheY-like"/>
    <property type="match status" value="1"/>
</dbReference>
<gene>
    <name evidence="17" type="ORF">TU86_05630</name>
</gene>
<dbReference type="SMART" id="SM00260">
    <property type="entry name" value="CheW"/>
    <property type="match status" value="1"/>
</dbReference>
<dbReference type="Pfam" id="PF00072">
    <property type="entry name" value="Response_reg"/>
    <property type="match status" value="1"/>
</dbReference>
<evidence type="ECO:0000256" key="12">
    <source>
        <dbReference type="SAM" id="MobiDB-lite"/>
    </source>
</evidence>
<dbReference type="EMBL" id="JYLF01000002">
    <property type="protein sequence ID" value="KMN14777.1"/>
    <property type="molecule type" value="Genomic_DNA"/>
</dbReference>
<evidence type="ECO:0000256" key="2">
    <source>
        <dbReference type="ARBA" id="ARBA00012438"/>
    </source>
</evidence>
<dbReference type="PROSITE" id="PS50110">
    <property type="entry name" value="RESPONSE_REGULATORY"/>
    <property type="match status" value="1"/>
</dbReference>
<dbReference type="Gene3D" id="3.40.50.2300">
    <property type="match status" value="1"/>
</dbReference>
<dbReference type="PROSITE" id="PS50894">
    <property type="entry name" value="HPT"/>
    <property type="match status" value="1"/>
</dbReference>
<feature type="modified residue" description="Phosphohistidine" evidence="9">
    <location>
        <position position="51"/>
    </location>
</feature>
<keyword evidence="4 10" id="KW-0597">Phosphoprotein</keyword>
<evidence type="ECO:0000259" key="15">
    <source>
        <dbReference type="PROSITE" id="PS50851"/>
    </source>
</evidence>
<evidence type="ECO:0000256" key="4">
    <source>
        <dbReference type="ARBA" id="ARBA00022553"/>
    </source>
</evidence>
<dbReference type="CDD" id="cd00088">
    <property type="entry name" value="HPT"/>
    <property type="match status" value="1"/>
</dbReference>
<name>A0A0J6IRZ6_9PSED</name>
<feature type="domain" description="Response regulatory" evidence="14">
    <location>
        <begin position="637"/>
        <end position="753"/>
    </location>
</feature>
<proteinExistence type="predicted"/>
<dbReference type="RefSeq" id="WP_048363314.1">
    <property type="nucleotide sequence ID" value="NZ_JYLF01000002.1"/>
</dbReference>
<dbReference type="PROSITE" id="PS50109">
    <property type="entry name" value="HIS_KIN"/>
    <property type="match status" value="1"/>
</dbReference>
<feature type="domain" description="Histidine kinase" evidence="13">
    <location>
        <begin position="238"/>
        <end position="477"/>
    </location>
</feature>
<dbReference type="Pfam" id="PF01584">
    <property type="entry name" value="CheW"/>
    <property type="match status" value="1"/>
</dbReference>
<dbReference type="PRINTS" id="PR00344">
    <property type="entry name" value="BCTRLSENSOR"/>
</dbReference>
<dbReference type="InterPro" id="IPR003594">
    <property type="entry name" value="HATPase_dom"/>
</dbReference>
<dbReference type="Proteomes" id="UP000036325">
    <property type="component" value="Unassembled WGS sequence"/>
</dbReference>
<dbReference type="Gene3D" id="2.30.30.40">
    <property type="entry name" value="SH3 Domains"/>
    <property type="match status" value="1"/>
</dbReference>
<comment type="caution">
    <text evidence="17">The sequence shown here is derived from an EMBL/GenBank/DDBJ whole genome shotgun (WGS) entry which is preliminary data.</text>
</comment>
<comment type="function">
    <text evidence="8">Involved in the transmission of sensory signals from the chemoreceptors to the flagellar motors. CheA is autophosphorylated; it can transfer its phosphate group to either CheB or CheY.</text>
</comment>
<dbReference type="STRING" id="1608994.TU86_05630"/>
<sequence length="759" mass="84185">MTPEQMRDASLLELFSLEAETQTQVLNAGLLALERNPTQADQLEACMRAAHSLKGAARIVGVDAGVSVSHVMEDCLVSAQEGRLYLLPEHIDALLQGTDLLMRIATPGNTVSAADVEAYVALMNRLLDPSQIPAPVVAPVFDVSQRLLAPQPEAPQPTIEPPLAAEPAQRPQRRTESGERVLRVTAERLNSLLDLSSKSLVETQRLKPYLATLQRLKRIQSTSLRALDSLSDQLKVVGLSHEAQEALAEARRLLAESQHVLSEQTAELDEFGWQASQRAQLLYDTALACRMRPFADVLAGQERMVRDLGRSLGKQIRLEIEGEKTQVDRDVLEKLEAPLTHLLRNAVDHGIESPEQRLLAGKSVEGLIRLRASHQAGLLVLELSDDGAGVDLERLRRTIVERQLSTEATAAQLSEEELLSFLFLPGFSLRDTVTEVSGRGVGLDAVQHMVRLLRGAIVLEQTGGQGSRFHLEVPLTLSVVRSLVVEVGDEAYAFPLAHIERMRDLQPDDIVQLEGRQHFWHEGRHVGLVAASQLLQRPPSQNDDETLNVVVIRERDVVYGVAVERFIGERTLVVLPLDPRLGKVQDISAGALLDDGSPVLIVDVEDMLRSVDKLLNTGRLERIDRRNRHTAELARKRILVVDDSLTVRELQRKLLLNRGYEVAVAVDGMDGWNALRAEHFDLLITDIDMPRMDGIELVTLLRRDNRLQSMPVMVVSYKDREEDRRRGLDAGADYYLAKASFHDDALLDAVVELIGGAQT</sequence>
<dbReference type="SMART" id="SM00387">
    <property type="entry name" value="HATPase_c"/>
    <property type="match status" value="1"/>
</dbReference>
<comment type="catalytic activity">
    <reaction evidence="1">
        <text>ATP + protein L-histidine = ADP + protein N-phospho-L-histidine.</text>
        <dbReference type="EC" id="2.7.13.3"/>
    </reaction>
</comment>
<dbReference type="SUPFAM" id="SSF50341">
    <property type="entry name" value="CheW-like"/>
    <property type="match status" value="1"/>
</dbReference>
<evidence type="ECO:0000256" key="6">
    <source>
        <dbReference type="ARBA" id="ARBA00022777"/>
    </source>
</evidence>
<reference evidence="17 18" key="1">
    <citation type="submission" date="2015-02" db="EMBL/GenBank/DDBJ databases">
        <title>Pseudomonas helleri sp. nov. and Pseudomonas weihenstephanensis sp. nov., isolated from raw cows milk.</title>
        <authorList>
            <person name="von Neubeck M."/>
            <person name="Huptas C."/>
            <person name="Wenning M."/>
            <person name="Scherer S."/>
        </authorList>
    </citation>
    <scope>NUCLEOTIDE SEQUENCE [LARGE SCALE GENOMIC DNA]</scope>
    <source>
        <strain evidence="17 18">DSM 29166</strain>
    </source>
</reference>
<dbReference type="InterPro" id="IPR036890">
    <property type="entry name" value="HATPase_C_sf"/>
</dbReference>
<keyword evidence="6" id="KW-0418">Kinase</keyword>
<dbReference type="InterPro" id="IPR002545">
    <property type="entry name" value="CheW-lke_dom"/>
</dbReference>
<evidence type="ECO:0000256" key="3">
    <source>
        <dbReference type="ARBA" id="ARBA00021495"/>
    </source>
</evidence>
<dbReference type="PANTHER" id="PTHR43395:SF1">
    <property type="entry name" value="CHEMOTAXIS PROTEIN CHEA"/>
    <property type="match status" value="1"/>
</dbReference>
<dbReference type="SMART" id="SM00448">
    <property type="entry name" value="REC"/>
    <property type="match status" value="1"/>
</dbReference>
<dbReference type="InterPro" id="IPR036061">
    <property type="entry name" value="CheW-like_dom_sf"/>
</dbReference>
<evidence type="ECO:0000256" key="7">
    <source>
        <dbReference type="ARBA" id="ARBA00023012"/>
    </source>
</evidence>
<dbReference type="InterPro" id="IPR051315">
    <property type="entry name" value="Bact_Chemotaxis_CheA"/>
</dbReference>
<evidence type="ECO:0000256" key="1">
    <source>
        <dbReference type="ARBA" id="ARBA00000085"/>
    </source>
</evidence>
<evidence type="ECO:0000256" key="5">
    <source>
        <dbReference type="ARBA" id="ARBA00022679"/>
    </source>
</evidence>
<protein>
    <recommendedName>
        <fullName evidence="3">Chemotaxis protein CheA</fullName>
        <ecNumber evidence="2">2.7.13.3</ecNumber>
    </recommendedName>
</protein>
<evidence type="ECO:0000256" key="8">
    <source>
        <dbReference type="ARBA" id="ARBA00035100"/>
    </source>
</evidence>
<dbReference type="InterPro" id="IPR036641">
    <property type="entry name" value="HPT_dom_sf"/>
</dbReference>
<dbReference type="SMART" id="SM00073">
    <property type="entry name" value="HPT"/>
    <property type="match status" value="1"/>
</dbReference>
<dbReference type="Gene3D" id="1.20.120.160">
    <property type="entry name" value="HPT domain"/>
    <property type="match status" value="1"/>
</dbReference>
<dbReference type="InterPro" id="IPR008207">
    <property type="entry name" value="Sig_transdc_His_kin_Hpt_dom"/>
</dbReference>
<dbReference type="AlphaFoldDB" id="A0A0J6IRZ6"/>
<dbReference type="PATRIC" id="fig|1608994.3.peg.1722"/>
<dbReference type="CDD" id="cd16916">
    <property type="entry name" value="HATPase_CheA-like"/>
    <property type="match status" value="1"/>
</dbReference>
<dbReference type="GO" id="GO:0006935">
    <property type="term" value="P:chemotaxis"/>
    <property type="evidence" value="ECO:0007669"/>
    <property type="project" value="InterPro"/>
</dbReference>
<dbReference type="PROSITE" id="PS50851">
    <property type="entry name" value="CHEW"/>
    <property type="match status" value="1"/>
</dbReference>
<evidence type="ECO:0000256" key="9">
    <source>
        <dbReference type="PROSITE-ProRule" id="PRU00110"/>
    </source>
</evidence>
<evidence type="ECO:0000256" key="11">
    <source>
        <dbReference type="SAM" id="Coils"/>
    </source>
</evidence>
<feature type="domain" description="CheW-like" evidence="15">
    <location>
        <begin position="479"/>
        <end position="613"/>
    </location>
</feature>
<evidence type="ECO:0000313" key="18">
    <source>
        <dbReference type="Proteomes" id="UP000036325"/>
    </source>
</evidence>
<organism evidence="17 18">
    <name type="scientific">Pseudomonas weihenstephanensis</name>
    <dbReference type="NCBI Taxonomy" id="1608994"/>
    <lineage>
        <taxon>Bacteria</taxon>
        <taxon>Pseudomonadati</taxon>
        <taxon>Pseudomonadota</taxon>
        <taxon>Gammaproteobacteria</taxon>
        <taxon>Pseudomonadales</taxon>
        <taxon>Pseudomonadaceae</taxon>
        <taxon>Pseudomonas</taxon>
    </lineage>
</organism>
<evidence type="ECO:0000313" key="17">
    <source>
        <dbReference type="EMBL" id="KMN14777.1"/>
    </source>
</evidence>
<evidence type="ECO:0000256" key="10">
    <source>
        <dbReference type="PROSITE-ProRule" id="PRU00169"/>
    </source>
</evidence>
<keyword evidence="7" id="KW-0902">Two-component regulatory system</keyword>
<dbReference type="InterPro" id="IPR011006">
    <property type="entry name" value="CheY-like_superfamily"/>
</dbReference>
<keyword evidence="5" id="KW-0808">Transferase</keyword>
<dbReference type="EC" id="2.7.13.3" evidence="2"/>